<dbReference type="PROSITE" id="PS51257">
    <property type="entry name" value="PROKAR_LIPOPROTEIN"/>
    <property type="match status" value="1"/>
</dbReference>
<accession>A0ABZ2QNS2</accession>
<evidence type="ECO:0000313" key="2">
    <source>
        <dbReference type="EMBL" id="WXK78177.1"/>
    </source>
</evidence>
<organism evidence="2 3">
    <name type="scientific">Streptomyces sirii</name>
    <dbReference type="NCBI Taxonomy" id="3127701"/>
    <lineage>
        <taxon>Bacteria</taxon>
        <taxon>Bacillati</taxon>
        <taxon>Actinomycetota</taxon>
        <taxon>Actinomycetes</taxon>
        <taxon>Kitasatosporales</taxon>
        <taxon>Streptomycetaceae</taxon>
        <taxon>Streptomyces</taxon>
    </lineage>
</organism>
<name>A0ABZ2QNS2_9ACTN</name>
<dbReference type="Pfam" id="PF13349">
    <property type="entry name" value="DUF4097"/>
    <property type="match status" value="1"/>
</dbReference>
<protein>
    <submittedName>
        <fullName evidence="2">DUF4097 family beta strand repeat-containing protein</fullName>
    </submittedName>
</protein>
<dbReference type="Proteomes" id="UP001626628">
    <property type="component" value="Chromosome"/>
</dbReference>
<gene>
    <name evidence="2" type="ORF">WAB15_20445</name>
</gene>
<dbReference type="InterPro" id="IPR025164">
    <property type="entry name" value="Toastrack_DUF4097"/>
</dbReference>
<evidence type="ECO:0000259" key="1">
    <source>
        <dbReference type="Pfam" id="PF13349"/>
    </source>
</evidence>
<keyword evidence="3" id="KW-1185">Reference proteome</keyword>
<feature type="domain" description="DUF4097" evidence="1">
    <location>
        <begin position="116"/>
        <end position="239"/>
    </location>
</feature>
<proteinExistence type="predicted"/>
<dbReference type="EMBL" id="CP147982">
    <property type="protein sequence ID" value="WXK78177.1"/>
    <property type="molecule type" value="Genomic_DNA"/>
</dbReference>
<evidence type="ECO:0000313" key="3">
    <source>
        <dbReference type="Proteomes" id="UP001626628"/>
    </source>
</evidence>
<dbReference type="CDD" id="cd00298">
    <property type="entry name" value="ACD_sHsps_p23-like"/>
    <property type="match status" value="1"/>
</dbReference>
<reference evidence="2 3" key="1">
    <citation type="submission" date="2024-03" db="EMBL/GenBank/DDBJ databases">
        <title>The complete genome of Streptomyces sirii sp.nov.</title>
        <authorList>
            <person name="Zakalyukina Y.V."/>
            <person name="Belik A.R."/>
            <person name="Biryukov M.V."/>
            <person name="Baturina O.A."/>
            <person name="Kabilov M.R."/>
        </authorList>
    </citation>
    <scope>NUCLEOTIDE SEQUENCE [LARGE SCALE GENOMIC DNA]</scope>
    <source>
        <strain evidence="2 3">BP-8</strain>
    </source>
</reference>
<dbReference type="RefSeq" id="WP_407287120.1">
    <property type="nucleotide sequence ID" value="NZ_CP147982.1"/>
</dbReference>
<sequence length="246" mass="24980">MSKRVRVIGTVATVCVGAWGVGACGLLPSKTFKDDATVSKKITAIRIDGDSGGLTVHGGKGGGAVSVHRAVTYHGDRPEGKTYRVEDGVLVLGDCGDECSVDYTVEVPAGIPVSGETSNGSVSLSKVGAVEVTTSSGEVELDGVTGAVDVRTSNGQITGRGMSGKRIDAETSNGSIELSPATAQNIRAKTSNGSVTVKVPKGPYRISAQTSSGDKDINVASDPAARYRLDLITSNGDITAEPAQAG</sequence>